<dbReference type="Proteomes" id="UP000261340">
    <property type="component" value="Unplaced"/>
</dbReference>
<dbReference type="AlphaFoldDB" id="A0A3Q0SBZ2"/>
<name>A0A3Q0SBZ2_AMPCI</name>
<accession>A0A3Q0SBZ2</accession>
<proteinExistence type="predicted"/>
<reference evidence="1" key="2">
    <citation type="submission" date="2025-09" db="UniProtKB">
        <authorList>
            <consortium name="Ensembl"/>
        </authorList>
    </citation>
    <scope>IDENTIFICATION</scope>
</reference>
<evidence type="ECO:0000313" key="2">
    <source>
        <dbReference type="Proteomes" id="UP000261340"/>
    </source>
</evidence>
<keyword evidence="2" id="KW-1185">Reference proteome</keyword>
<reference evidence="1" key="1">
    <citation type="submission" date="2025-08" db="UniProtKB">
        <authorList>
            <consortium name="Ensembl"/>
        </authorList>
    </citation>
    <scope>IDENTIFICATION</scope>
</reference>
<dbReference type="Ensembl" id="ENSACIT00000020943.1">
    <property type="protein sequence ID" value="ENSACIP00000020407.1"/>
    <property type="gene ID" value="ENSACIG00000015871.1"/>
</dbReference>
<evidence type="ECO:0000313" key="1">
    <source>
        <dbReference type="Ensembl" id="ENSACIP00000020407.1"/>
    </source>
</evidence>
<protein>
    <submittedName>
        <fullName evidence="1">Uncharacterized protein</fullName>
    </submittedName>
</protein>
<organism evidence="1 2">
    <name type="scientific">Amphilophus citrinellus</name>
    <name type="common">Midas cichlid</name>
    <name type="synonym">Cichlasoma citrinellum</name>
    <dbReference type="NCBI Taxonomy" id="61819"/>
    <lineage>
        <taxon>Eukaryota</taxon>
        <taxon>Metazoa</taxon>
        <taxon>Chordata</taxon>
        <taxon>Craniata</taxon>
        <taxon>Vertebrata</taxon>
        <taxon>Euteleostomi</taxon>
        <taxon>Actinopterygii</taxon>
        <taxon>Neopterygii</taxon>
        <taxon>Teleostei</taxon>
        <taxon>Neoteleostei</taxon>
        <taxon>Acanthomorphata</taxon>
        <taxon>Ovalentaria</taxon>
        <taxon>Cichlomorphae</taxon>
        <taxon>Cichliformes</taxon>
        <taxon>Cichlidae</taxon>
        <taxon>New World cichlids</taxon>
        <taxon>Cichlasomatinae</taxon>
        <taxon>Heroini</taxon>
        <taxon>Amphilophus</taxon>
    </lineage>
</organism>
<sequence length="70" mass="8212">MRLTDYRYVIGKEVPEEPRVMYRQLKAFLTLANVHDSTIRGTLKTVFSIKITAVHLQFAKDHMDEPDGYR</sequence>